<name>F0T2W0_SYNGF</name>
<dbReference type="Gene3D" id="1.20.5.1930">
    <property type="match status" value="1"/>
</dbReference>
<keyword evidence="6 12" id="KW-0418">Kinase</keyword>
<reference evidence="12 13" key="1">
    <citation type="journal article" date="2011" name="Stand. Genomic Sci.">
        <title>Complete genome sequence of Syntrophobotulus glycolicus type strain (FlGlyR).</title>
        <authorList>
            <person name="Han C."/>
            <person name="Mwirichia R."/>
            <person name="Chertkov O."/>
            <person name="Held B."/>
            <person name="Lapidus A."/>
            <person name="Nolan M."/>
            <person name="Lucas S."/>
            <person name="Hammon N."/>
            <person name="Deshpande S."/>
            <person name="Cheng J.F."/>
            <person name="Tapia R."/>
            <person name="Goodwin L."/>
            <person name="Pitluck S."/>
            <person name="Huntemann M."/>
            <person name="Liolios K."/>
            <person name="Ivanova N."/>
            <person name="Pagani I."/>
            <person name="Mavromatis K."/>
            <person name="Ovchinikova G."/>
            <person name="Pati A."/>
            <person name="Chen A."/>
            <person name="Palaniappan K."/>
            <person name="Land M."/>
            <person name="Hauser L."/>
            <person name="Brambilla E.M."/>
            <person name="Rohde M."/>
            <person name="Spring S."/>
            <person name="Sikorski J."/>
            <person name="Goker M."/>
            <person name="Woyke T."/>
            <person name="Bristow J."/>
            <person name="Eisen J.A."/>
            <person name="Markowitz V."/>
            <person name="Hugenholtz P."/>
            <person name="Kyrpides N.C."/>
            <person name="Klenk H.P."/>
            <person name="Detter J.C."/>
        </authorList>
    </citation>
    <scope>NUCLEOTIDE SEQUENCE [LARGE SCALE GENOMIC DNA]</scope>
    <source>
        <strain evidence="13">DSM 8271 / FlGlyR</strain>
    </source>
</reference>
<dbReference type="InterPro" id="IPR050482">
    <property type="entry name" value="Sensor_HK_TwoCompSys"/>
</dbReference>
<feature type="transmembrane region" description="Helical" evidence="10">
    <location>
        <begin position="50"/>
        <end position="77"/>
    </location>
</feature>
<dbReference type="InterPro" id="IPR003594">
    <property type="entry name" value="HATPase_dom"/>
</dbReference>
<dbReference type="RefSeq" id="WP_013626322.1">
    <property type="nucleotide sequence ID" value="NC_015172.1"/>
</dbReference>
<keyword evidence="10" id="KW-0472">Membrane</keyword>
<reference evidence="13" key="2">
    <citation type="submission" date="2011-02" db="EMBL/GenBank/DDBJ databases">
        <title>The complete genome of Syntrophobotulus glycolicus DSM 8271.</title>
        <authorList>
            <person name="Lucas S."/>
            <person name="Copeland A."/>
            <person name="Lapidus A."/>
            <person name="Bruce D."/>
            <person name="Goodwin L."/>
            <person name="Pitluck S."/>
            <person name="Kyrpides N."/>
            <person name="Mavromatis K."/>
            <person name="Pagani I."/>
            <person name="Ivanova N."/>
            <person name="Mikhailova N."/>
            <person name="Chertkov O."/>
            <person name="Held B."/>
            <person name="Detter J.C."/>
            <person name="Tapia R."/>
            <person name="Han C."/>
            <person name="Land M."/>
            <person name="Hauser L."/>
            <person name="Markowitz V."/>
            <person name="Cheng J.-F."/>
            <person name="Hugenholtz P."/>
            <person name="Woyke T."/>
            <person name="Wu D."/>
            <person name="Spring S."/>
            <person name="Schroeder M."/>
            <person name="Brambilla E."/>
            <person name="Klenk H.-P."/>
            <person name="Eisen J.A."/>
        </authorList>
    </citation>
    <scope>NUCLEOTIDE SEQUENCE [LARGE SCALE GENOMIC DNA]</scope>
    <source>
        <strain evidence="13">DSM 8271 / FlGlyR</strain>
    </source>
</reference>
<evidence type="ECO:0000313" key="13">
    <source>
        <dbReference type="Proteomes" id="UP000007488"/>
    </source>
</evidence>
<dbReference type="PANTHER" id="PTHR24421:SF10">
    <property type="entry name" value="NITRATE_NITRITE SENSOR PROTEIN NARQ"/>
    <property type="match status" value="1"/>
</dbReference>
<dbReference type="InterPro" id="IPR011712">
    <property type="entry name" value="Sig_transdc_His_kin_sub3_dim/P"/>
</dbReference>
<evidence type="ECO:0000256" key="10">
    <source>
        <dbReference type="SAM" id="Phobius"/>
    </source>
</evidence>
<evidence type="ECO:0000256" key="4">
    <source>
        <dbReference type="ARBA" id="ARBA00022679"/>
    </source>
</evidence>
<keyword evidence="10" id="KW-1133">Transmembrane helix</keyword>
<dbReference type="eggNOG" id="COG4585">
    <property type="taxonomic scope" value="Bacteria"/>
</dbReference>
<evidence type="ECO:0000256" key="8">
    <source>
        <dbReference type="ARBA" id="ARBA00023012"/>
    </source>
</evidence>
<keyword evidence="4" id="KW-0808">Transferase</keyword>
<feature type="domain" description="Histidine kinase/HSP90-like ATPase" evidence="11">
    <location>
        <begin position="266"/>
        <end position="354"/>
    </location>
</feature>
<keyword evidence="10" id="KW-0812">Transmembrane</keyword>
<comment type="catalytic activity">
    <reaction evidence="1">
        <text>ATP + protein L-histidine = ADP + protein N-phospho-L-histidine.</text>
        <dbReference type="EC" id="2.7.13.3"/>
    </reaction>
</comment>
<dbReference type="SMART" id="SM00387">
    <property type="entry name" value="HATPase_c"/>
    <property type="match status" value="1"/>
</dbReference>
<proteinExistence type="predicted"/>
<keyword evidence="8" id="KW-0902">Two-component regulatory system</keyword>
<dbReference type="Gene3D" id="3.30.565.10">
    <property type="entry name" value="Histidine kinase-like ATPase, C-terminal domain"/>
    <property type="match status" value="1"/>
</dbReference>
<evidence type="ECO:0000256" key="9">
    <source>
        <dbReference type="SAM" id="Coils"/>
    </source>
</evidence>
<accession>F0T2W0</accession>
<evidence type="ECO:0000256" key="1">
    <source>
        <dbReference type="ARBA" id="ARBA00000085"/>
    </source>
</evidence>
<organism evidence="12 13">
    <name type="scientific">Syntrophobotulus glycolicus (strain DSM 8271 / FlGlyR)</name>
    <dbReference type="NCBI Taxonomy" id="645991"/>
    <lineage>
        <taxon>Bacteria</taxon>
        <taxon>Bacillati</taxon>
        <taxon>Bacillota</taxon>
        <taxon>Clostridia</taxon>
        <taxon>Eubacteriales</taxon>
        <taxon>Desulfitobacteriaceae</taxon>
        <taxon>Syntrophobotulus</taxon>
    </lineage>
</organism>
<keyword evidence="13" id="KW-1185">Reference proteome</keyword>
<dbReference type="Pfam" id="PF07730">
    <property type="entry name" value="HisKA_3"/>
    <property type="match status" value="1"/>
</dbReference>
<dbReference type="KEGG" id="sgy:Sgly_3334"/>
<dbReference type="InterPro" id="IPR036890">
    <property type="entry name" value="HATPase_C_sf"/>
</dbReference>
<evidence type="ECO:0000256" key="5">
    <source>
        <dbReference type="ARBA" id="ARBA00022741"/>
    </source>
</evidence>
<sequence>MKHLMKILFLIYIIFLFISSDNVSYTEVLLIVLFSGVNVFKERFSDTLHWIIISFILVCIGIWFDRSFMVLLCISIFDLVYRKVWILVLPVFILGLLLAIEFNTPLVSLLMAVSAALAFVLKEAEQSQSEYLSRLDEERRLRYDLEKAKNKLLQVSKEVAHLTEVRERNRIARDIHDHVGHSIAGILFQLQAADRILAKDRKKAEEIIKKSIESLAEALSLLRNTVYNIKPDKTLGIAYLKSIIDNFGFCPAQFKVLGDAGSLAPPHMEILSSIFKEALTNAAKYSRATQMEIFLEINEKFSRLYIKDNGIGCKKIKEGLGISGMKERVADMGGTISISSDEGFLIVCFLPVGNHEGNGV</sequence>
<dbReference type="STRING" id="645991.Sgly_3334"/>
<evidence type="ECO:0000259" key="11">
    <source>
        <dbReference type="SMART" id="SM00387"/>
    </source>
</evidence>
<dbReference type="Proteomes" id="UP000007488">
    <property type="component" value="Chromosome"/>
</dbReference>
<dbReference type="HOGENOM" id="CLU_000445_20_3_9"/>
<dbReference type="GO" id="GO:0005524">
    <property type="term" value="F:ATP binding"/>
    <property type="evidence" value="ECO:0007669"/>
    <property type="project" value="UniProtKB-KW"/>
</dbReference>
<feature type="coiled-coil region" evidence="9">
    <location>
        <begin position="121"/>
        <end position="165"/>
    </location>
</feature>
<gene>
    <name evidence="12" type="ordered locus">Sgly_3334</name>
</gene>
<keyword evidence="3" id="KW-0597">Phosphoprotein</keyword>
<dbReference type="EC" id="2.7.13.3" evidence="2"/>
<protein>
    <recommendedName>
        <fullName evidence="2">histidine kinase</fullName>
        <ecNumber evidence="2">2.7.13.3</ecNumber>
    </recommendedName>
</protein>
<keyword evidence="5" id="KW-0547">Nucleotide-binding</keyword>
<evidence type="ECO:0000256" key="3">
    <source>
        <dbReference type="ARBA" id="ARBA00022553"/>
    </source>
</evidence>
<dbReference type="OrthoDB" id="9781904at2"/>
<dbReference type="GO" id="GO:0046983">
    <property type="term" value="F:protein dimerization activity"/>
    <property type="evidence" value="ECO:0007669"/>
    <property type="project" value="InterPro"/>
</dbReference>
<keyword evidence="9" id="KW-0175">Coiled coil</keyword>
<dbReference type="SUPFAM" id="SSF55874">
    <property type="entry name" value="ATPase domain of HSP90 chaperone/DNA topoisomerase II/histidine kinase"/>
    <property type="match status" value="1"/>
</dbReference>
<dbReference type="CDD" id="cd16917">
    <property type="entry name" value="HATPase_UhpB-NarQ-NarX-like"/>
    <property type="match status" value="1"/>
</dbReference>
<keyword evidence="7" id="KW-0067">ATP-binding</keyword>
<dbReference type="GO" id="GO:0000155">
    <property type="term" value="F:phosphorelay sensor kinase activity"/>
    <property type="evidence" value="ECO:0007669"/>
    <property type="project" value="InterPro"/>
</dbReference>
<evidence type="ECO:0000256" key="7">
    <source>
        <dbReference type="ARBA" id="ARBA00022840"/>
    </source>
</evidence>
<dbReference type="GO" id="GO:0016020">
    <property type="term" value="C:membrane"/>
    <property type="evidence" value="ECO:0007669"/>
    <property type="project" value="InterPro"/>
</dbReference>
<evidence type="ECO:0000256" key="6">
    <source>
        <dbReference type="ARBA" id="ARBA00022777"/>
    </source>
</evidence>
<dbReference type="Pfam" id="PF02518">
    <property type="entry name" value="HATPase_c"/>
    <property type="match status" value="1"/>
</dbReference>
<evidence type="ECO:0000256" key="2">
    <source>
        <dbReference type="ARBA" id="ARBA00012438"/>
    </source>
</evidence>
<dbReference type="EMBL" id="CP002547">
    <property type="protein sequence ID" value="ADY57597.1"/>
    <property type="molecule type" value="Genomic_DNA"/>
</dbReference>
<dbReference type="AlphaFoldDB" id="F0T2W0"/>
<dbReference type="PANTHER" id="PTHR24421">
    <property type="entry name" value="NITRATE/NITRITE SENSOR PROTEIN NARX-RELATED"/>
    <property type="match status" value="1"/>
</dbReference>
<feature type="transmembrane region" description="Helical" evidence="10">
    <location>
        <begin position="84"/>
        <end position="100"/>
    </location>
</feature>
<evidence type="ECO:0000313" key="12">
    <source>
        <dbReference type="EMBL" id="ADY57597.1"/>
    </source>
</evidence>